<keyword evidence="1" id="KW-0472">Membrane</keyword>
<dbReference type="Pfam" id="PF09578">
    <property type="entry name" value="Spore_YabQ"/>
    <property type="match status" value="1"/>
</dbReference>
<dbReference type="EMBL" id="WJNH01000017">
    <property type="protein sequence ID" value="MRG88184.1"/>
    <property type="molecule type" value="Genomic_DNA"/>
</dbReference>
<dbReference type="OrthoDB" id="1653819at2"/>
<feature type="transmembrane region" description="Helical" evidence="1">
    <location>
        <begin position="70"/>
        <end position="91"/>
    </location>
</feature>
<protein>
    <submittedName>
        <fullName evidence="2">Spore cortex biosynthesis protein YabQ</fullName>
    </submittedName>
</protein>
<dbReference type="AlphaFoldDB" id="A0A6G1XB24"/>
<name>A0A6G1XB24_9BACI</name>
<comment type="caution">
    <text evidence="2">The sequence shown here is derived from an EMBL/GenBank/DDBJ whole genome shotgun (WGS) entry which is preliminary data.</text>
</comment>
<sequence length="199" mass="24003">MSLSLQFFTMMVMVASGIYLGMAIDTFHRFHNHKKRSDISKYANEILFWILQGLVIFYILYLTNQGQLRLYVWLALLFGIAFYQSVLRVMYLKVLEGMIQYSVATFRFLNRLFQRLVIAPLTKLFKLTTYLLTLFWAVVIWILLIPWKIFRRPLMYVWNKIKSAIPRGWKKNILSFSRFCSRIIDTIIERWKMIFSKRR</sequence>
<evidence type="ECO:0000313" key="3">
    <source>
        <dbReference type="Proteomes" id="UP000480185"/>
    </source>
</evidence>
<feature type="transmembrane region" description="Helical" evidence="1">
    <location>
        <begin position="6"/>
        <end position="25"/>
    </location>
</feature>
<dbReference type="NCBIfam" id="TIGR02893">
    <property type="entry name" value="spore_yabQ"/>
    <property type="match status" value="1"/>
</dbReference>
<accession>A0A6G1XB24</accession>
<dbReference type="RefSeq" id="WP_153730057.1">
    <property type="nucleotide sequence ID" value="NZ_WJNH01000017.1"/>
</dbReference>
<keyword evidence="1" id="KW-1133">Transmembrane helix</keyword>
<feature type="transmembrane region" description="Helical" evidence="1">
    <location>
        <begin position="130"/>
        <end position="150"/>
    </location>
</feature>
<gene>
    <name evidence="2" type="primary">yabQ</name>
    <name evidence="2" type="ORF">GH754_18160</name>
</gene>
<keyword evidence="3" id="KW-1185">Reference proteome</keyword>
<dbReference type="InterPro" id="IPR019074">
    <property type="entry name" value="YabQ"/>
</dbReference>
<evidence type="ECO:0000256" key="1">
    <source>
        <dbReference type="SAM" id="Phobius"/>
    </source>
</evidence>
<dbReference type="Proteomes" id="UP000480185">
    <property type="component" value="Unassembled WGS sequence"/>
</dbReference>
<feature type="transmembrane region" description="Helical" evidence="1">
    <location>
        <begin position="46"/>
        <end position="64"/>
    </location>
</feature>
<evidence type="ECO:0000313" key="2">
    <source>
        <dbReference type="EMBL" id="MRG88184.1"/>
    </source>
</evidence>
<proteinExistence type="predicted"/>
<organism evidence="2 3">
    <name type="scientific">Salinibacillus xinjiangensis</name>
    <dbReference type="NCBI Taxonomy" id="1229268"/>
    <lineage>
        <taxon>Bacteria</taxon>
        <taxon>Bacillati</taxon>
        <taxon>Bacillota</taxon>
        <taxon>Bacilli</taxon>
        <taxon>Bacillales</taxon>
        <taxon>Bacillaceae</taxon>
        <taxon>Salinibacillus</taxon>
    </lineage>
</organism>
<reference evidence="2 3" key="1">
    <citation type="submission" date="2019-11" db="EMBL/GenBank/DDBJ databases">
        <authorList>
            <person name="Li J."/>
        </authorList>
    </citation>
    <scope>NUCLEOTIDE SEQUENCE [LARGE SCALE GENOMIC DNA]</scope>
    <source>
        <strain evidence="2 3">J4</strain>
    </source>
</reference>
<keyword evidence="1" id="KW-0812">Transmembrane</keyword>